<name>A0A7W6WDI0_9HYPH</name>
<dbReference type="Proteomes" id="UP000533641">
    <property type="component" value="Unassembled WGS sequence"/>
</dbReference>
<protein>
    <submittedName>
        <fullName evidence="1">Uncharacterized protein</fullName>
    </submittedName>
</protein>
<proteinExistence type="predicted"/>
<organism evidence="1 2">
    <name type="scientific">Rhizobium mongolense</name>
    <dbReference type="NCBI Taxonomy" id="57676"/>
    <lineage>
        <taxon>Bacteria</taxon>
        <taxon>Pseudomonadati</taxon>
        <taxon>Pseudomonadota</taxon>
        <taxon>Alphaproteobacteria</taxon>
        <taxon>Hyphomicrobiales</taxon>
        <taxon>Rhizobiaceae</taxon>
        <taxon>Rhizobium/Agrobacterium group</taxon>
        <taxon>Rhizobium</taxon>
    </lineage>
</organism>
<comment type="caution">
    <text evidence="1">The sequence shown here is derived from an EMBL/GenBank/DDBJ whole genome shotgun (WGS) entry which is preliminary data.</text>
</comment>
<dbReference type="EMBL" id="JACIGM010000003">
    <property type="protein sequence ID" value="MBB4274116.1"/>
    <property type="molecule type" value="Genomic_DNA"/>
</dbReference>
<gene>
    <name evidence="1" type="ORF">GGE12_001871</name>
</gene>
<evidence type="ECO:0000313" key="1">
    <source>
        <dbReference type="EMBL" id="MBB4274116.1"/>
    </source>
</evidence>
<reference evidence="1 2" key="1">
    <citation type="submission" date="2020-08" db="EMBL/GenBank/DDBJ databases">
        <title>Genomic Encyclopedia of Type Strains, Phase IV (KMG-V): Genome sequencing to study the core and pangenomes of soil and plant-associated prokaryotes.</title>
        <authorList>
            <person name="Whitman W."/>
        </authorList>
    </citation>
    <scope>NUCLEOTIDE SEQUENCE [LARGE SCALE GENOMIC DNA]</scope>
    <source>
        <strain evidence="1 2">SEMIA 402</strain>
    </source>
</reference>
<dbReference type="AlphaFoldDB" id="A0A7W6WDI0"/>
<sequence length="47" mass="5167">MDVESLSGRLTPPASAISIFERSMGRAMDERNQSSLISDEVLSVARR</sequence>
<accession>A0A7W6WDI0</accession>
<evidence type="ECO:0000313" key="2">
    <source>
        <dbReference type="Proteomes" id="UP000533641"/>
    </source>
</evidence>